<feature type="domain" description="Aminotransferase class I/classII large" evidence="3">
    <location>
        <begin position="15"/>
        <end position="334"/>
    </location>
</feature>
<evidence type="ECO:0000313" key="5">
    <source>
        <dbReference type="Proteomes" id="UP000482209"/>
    </source>
</evidence>
<gene>
    <name evidence="4" type="ORF">FYJ58_01165</name>
</gene>
<evidence type="ECO:0000259" key="3">
    <source>
        <dbReference type="Pfam" id="PF00155"/>
    </source>
</evidence>
<dbReference type="InterPro" id="IPR015421">
    <property type="entry name" value="PyrdxlP-dep_Trfase_major"/>
</dbReference>
<dbReference type="InterPro" id="IPR015424">
    <property type="entry name" value="PyrdxlP-dep_Trfase"/>
</dbReference>
<evidence type="ECO:0000256" key="2">
    <source>
        <dbReference type="ARBA" id="ARBA00022898"/>
    </source>
</evidence>
<evidence type="ECO:0000313" key="4">
    <source>
        <dbReference type="EMBL" id="MSS62503.1"/>
    </source>
</evidence>
<dbReference type="EMBL" id="VUMT01000001">
    <property type="protein sequence ID" value="MSS62503.1"/>
    <property type="molecule type" value="Genomic_DNA"/>
</dbReference>
<comment type="cofactor">
    <cofactor evidence="1">
        <name>pyridoxal 5'-phosphate</name>
        <dbReference type="ChEBI" id="CHEBI:597326"/>
    </cofactor>
</comment>
<dbReference type="RefSeq" id="WP_154516002.1">
    <property type="nucleotide sequence ID" value="NZ_VUMT01000001.1"/>
</dbReference>
<dbReference type="Gene3D" id="3.40.640.10">
    <property type="entry name" value="Type I PLP-dependent aspartate aminotransferase-like (Major domain)"/>
    <property type="match status" value="1"/>
</dbReference>
<organism evidence="4 5">
    <name type="scientific">Velocimicrobium porci</name>
    <dbReference type="NCBI Taxonomy" id="2606634"/>
    <lineage>
        <taxon>Bacteria</taxon>
        <taxon>Bacillati</taxon>
        <taxon>Bacillota</taxon>
        <taxon>Clostridia</taxon>
        <taxon>Lachnospirales</taxon>
        <taxon>Lachnospiraceae</taxon>
        <taxon>Velocimicrobium</taxon>
    </lineage>
</organism>
<reference evidence="4 5" key="1">
    <citation type="submission" date="2019-08" db="EMBL/GenBank/DDBJ databases">
        <title>In-depth cultivation of the pig gut microbiome towards novel bacterial diversity and tailored functional studies.</title>
        <authorList>
            <person name="Wylensek D."/>
            <person name="Hitch T.C.A."/>
            <person name="Clavel T."/>
        </authorList>
    </citation>
    <scope>NUCLEOTIDE SEQUENCE [LARGE SCALE GENOMIC DNA]</scope>
    <source>
        <strain evidence="4 5">WCA-693-APC-MOT-I</strain>
    </source>
</reference>
<dbReference type="PANTHER" id="PTHR42885:SF1">
    <property type="entry name" value="THREONINE-PHOSPHATE DECARBOXYLASE"/>
    <property type="match status" value="1"/>
</dbReference>
<dbReference type="SUPFAM" id="SSF53383">
    <property type="entry name" value="PLP-dependent transferases"/>
    <property type="match status" value="1"/>
</dbReference>
<comment type="caution">
    <text evidence="4">The sequence shown here is derived from an EMBL/GenBank/DDBJ whole genome shotgun (WGS) entry which is preliminary data.</text>
</comment>
<dbReference type="PANTHER" id="PTHR42885">
    <property type="entry name" value="HISTIDINOL-PHOSPHATE AMINOTRANSFERASE-RELATED"/>
    <property type="match status" value="1"/>
</dbReference>
<dbReference type="Gene3D" id="3.90.1150.10">
    <property type="entry name" value="Aspartate Aminotransferase, domain 1"/>
    <property type="match status" value="1"/>
</dbReference>
<dbReference type="CDD" id="cd00609">
    <property type="entry name" value="AAT_like"/>
    <property type="match status" value="1"/>
</dbReference>
<dbReference type="AlphaFoldDB" id="A0A6L5XWY8"/>
<dbReference type="GO" id="GO:0030170">
    <property type="term" value="F:pyridoxal phosphate binding"/>
    <property type="evidence" value="ECO:0007669"/>
    <property type="project" value="InterPro"/>
</dbReference>
<sequence length="351" mass="40072">MKKNVHGGDIYTHKGVIDFSANINPLGIPENVIKAAENGIRDSVHYPDVSYYALRTAIAEQENLLSDEILCGNGAADVIFSLIRAINPKKALILAPTFAEYETALKTVCCEIRYYDLEEKEEFKAQKNILEYITEELDIVFLCNPNNPTGQLTDKGLLKQITEQCKKTGTYVVIDECFNDFLENGEAYTMKEELENNSYLVLLKAFTKLYAMPGLRLGYCMSSNCALLDKIKESTQPWNISIPAEQAGIAALKEKQYVQKTKSLIKKEKEYLQQEMKAMGYKLYGSKANYIFFRGTDTLYEDCLNENLLIRDCSNYRGLEKGYYRIAVKSHEDNVKMIKCLRKYMPKDIQD</sequence>
<protein>
    <submittedName>
        <fullName evidence="4">Aminotransferase class I/II-fold pyridoxal phosphate-dependent enzyme</fullName>
    </submittedName>
</protein>
<dbReference type="InterPro" id="IPR004839">
    <property type="entry name" value="Aminotransferase_I/II_large"/>
</dbReference>
<dbReference type="GO" id="GO:0008483">
    <property type="term" value="F:transaminase activity"/>
    <property type="evidence" value="ECO:0007669"/>
    <property type="project" value="UniProtKB-KW"/>
</dbReference>
<name>A0A6L5XWY8_9FIRM</name>
<keyword evidence="2" id="KW-0663">Pyridoxal phosphate</keyword>
<keyword evidence="4" id="KW-0032">Aminotransferase</keyword>
<dbReference type="Pfam" id="PF00155">
    <property type="entry name" value="Aminotran_1_2"/>
    <property type="match status" value="1"/>
</dbReference>
<dbReference type="Proteomes" id="UP000482209">
    <property type="component" value="Unassembled WGS sequence"/>
</dbReference>
<proteinExistence type="predicted"/>
<evidence type="ECO:0000256" key="1">
    <source>
        <dbReference type="ARBA" id="ARBA00001933"/>
    </source>
</evidence>
<dbReference type="InterPro" id="IPR015422">
    <property type="entry name" value="PyrdxlP-dep_Trfase_small"/>
</dbReference>
<keyword evidence="4" id="KW-0808">Transferase</keyword>
<keyword evidence="5" id="KW-1185">Reference proteome</keyword>
<accession>A0A6L5XWY8</accession>